<keyword evidence="2" id="KW-0812">Transmembrane</keyword>
<sequence>MTDYVQEQEMEIEALEAILMDDFQEIHPSESGLNTSNRCFQIKLSFQEGETDSADPGFILDNRFADSFLKDFLSFFLIHSLFANFGAVQLAFIFSHTEKYPDEIPLLNLKSIKGIQASDIKDLKEKLEQEASENLGMAMIYTLVTSVNEWFAERFAADIINDNNQEAAEDKDEITEPHGEPVTVETFLAWRERFEAELALERAKLLPDSALASTKEKKLTGREWFQSGRASAKHAARIIEKSNDEDEDFDSDDEDDSEVDEEDMLDHYLAEKLNSSNHSSARTT</sequence>
<proteinExistence type="predicted"/>
<evidence type="ECO:0000259" key="3">
    <source>
        <dbReference type="PROSITE" id="PS50908"/>
    </source>
</evidence>
<feature type="region of interest" description="Disordered" evidence="1">
    <location>
        <begin position="227"/>
        <end position="284"/>
    </location>
</feature>
<dbReference type="Pfam" id="PF05773">
    <property type="entry name" value="RWD"/>
    <property type="match status" value="1"/>
</dbReference>
<dbReference type="Gene3D" id="3.10.110.10">
    <property type="entry name" value="Ubiquitin Conjugating Enzyme"/>
    <property type="match status" value="1"/>
</dbReference>
<dbReference type="InterPro" id="IPR040213">
    <property type="entry name" value="GIR2-like"/>
</dbReference>
<dbReference type="PROSITE" id="PS50908">
    <property type="entry name" value="RWD"/>
    <property type="match status" value="1"/>
</dbReference>
<keyword evidence="2" id="KW-0472">Membrane</keyword>
<dbReference type="OrthoDB" id="277175at2759"/>
<dbReference type="STRING" id="35608.A0A2U1PZZ3"/>
<gene>
    <name evidence="4" type="ORF">CTI12_AA091340</name>
</gene>
<dbReference type="SUPFAM" id="SSF54495">
    <property type="entry name" value="UBC-like"/>
    <property type="match status" value="1"/>
</dbReference>
<evidence type="ECO:0000313" key="4">
    <source>
        <dbReference type="EMBL" id="PWA91340.1"/>
    </source>
</evidence>
<feature type="transmembrane region" description="Helical" evidence="2">
    <location>
        <begin position="72"/>
        <end position="94"/>
    </location>
</feature>
<dbReference type="InterPro" id="IPR006575">
    <property type="entry name" value="RWD_dom"/>
</dbReference>
<keyword evidence="2" id="KW-1133">Transmembrane helix</keyword>
<protein>
    <submittedName>
        <fullName evidence="4">RWD domain-containing protein 1</fullName>
    </submittedName>
</protein>
<name>A0A2U1PZZ3_ARTAN</name>
<organism evidence="4 5">
    <name type="scientific">Artemisia annua</name>
    <name type="common">Sweet wormwood</name>
    <dbReference type="NCBI Taxonomy" id="35608"/>
    <lineage>
        <taxon>Eukaryota</taxon>
        <taxon>Viridiplantae</taxon>
        <taxon>Streptophyta</taxon>
        <taxon>Embryophyta</taxon>
        <taxon>Tracheophyta</taxon>
        <taxon>Spermatophyta</taxon>
        <taxon>Magnoliopsida</taxon>
        <taxon>eudicotyledons</taxon>
        <taxon>Gunneridae</taxon>
        <taxon>Pentapetalae</taxon>
        <taxon>asterids</taxon>
        <taxon>campanulids</taxon>
        <taxon>Asterales</taxon>
        <taxon>Asteraceae</taxon>
        <taxon>Asteroideae</taxon>
        <taxon>Anthemideae</taxon>
        <taxon>Artemisiinae</taxon>
        <taxon>Artemisia</taxon>
    </lineage>
</organism>
<accession>A0A2U1PZZ3</accession>
<evidence type="ECO:0000256" key="2">
    <source>
        <dbReference type="SAM" id="Phobius"/>
    </source>
</evidence>
<feature type="compositionally biased region" description="Polar residues" evidence="1">
    <location>
        <begin position="273"/>
        <end position="284"/>
    </location>
</feature>
<dbReference type="InterPro" id="IPR016135">
    <property type="entry name" value="UBQ-conjugating_enzyme/RWD"/>
</dbReference>
<dbReference type="SMART" id="SM00591">
    <property type="entry name" value="RWD"/>
    <property type="match status" value="1"/>
</dbReference>
<dbReference type="Proteomes" id="UP000245207">
    <property type="component" value="Unassembled WGS sequence"/>
</dbReference>
<dbReference type="AlphaFoldDB" id="A0A2U1PZZ3"/>
<dbReference type="PANTHER" id="PTHR12292">
    <property type="entry name" value="RWD DOMAIN-CONTAINING PROTEIN"/>
    <property type="match status" value="1"/>
</dbReference>
<dbReference type="EMBL" id="PKPP01000552">
    <property type="protein sequence ID" value="PWA91340.1"/>
    <property type="molecule type" value="Genomic_DNA"/>
</dbReference>
<dbReference type="CDD" id="cd23823">
    <property type="entry name" value="RWD_GCN2"/>
    <property type="match status" value="1"/>
</dbReference>
<evidence type="ECO:0000313" key="5">
    <source>
        <dbReference type="Proteomes" id="UP000245207"/>
    </source>
</evidence>
<feature type="compositionally biased region" description="Acidic residues" evidence="1">
    <location>
        <begin position="243"/>
        <end position="264"/>
    </location>
</feature>
<evidence type="ECO:0000256" key="1">
    <source>
        <dbReference type="SAM" id="MobiDB-lite"/>
    </source>
</evidence>
<reference evidence="4 5" key="1">
    <citation type="journal article" date="2018" name="Mol. Plant">
        <title>The genome of Artemisia annua provides insight into the evolution of Asteraceae family and artemisinin biosynthesis.</title>
        <authorList>
            <person name="Shen Q."/>
            <person name="Zhang L."/>
            <person name="Liao Z."/>
            <person name="Wang S."/>
            <person name="Yan T."/>
            <person name="Shi P."/>
            <person name="Liu M."/>
            <person name="Fu X."/>
            <person name="Pan Q."/>
            <person name="Wang Y."/>
            <person name="Lv Z."/>
            <person name="Lu X."/>
            <person name="Zhang F."/>
            <person name="Jiang W."/>
            <person name="Ma Y."/>
            <person name="Chen M."/>
            <person name="Hao X."/>
            <person name="Li L."/>
            <person name="Tang Y."/>
            <person name="Lv G."/>
            <person name="Zhou Y."/>
            <person name="Sun X."/>
            <person name="Brodelius P.E."/>
            <person name="Rose J.K.C."/>
            <person name="Tang K."/>
        </authorList>
    </citation>
    <scope>NUCLEOTIDE SEQUENCE [LARGE SCALE GENOMIC DNA]</scope>
    <source>
        <strain evidence="5">cv. Huhao1</strain>
        <tissue evidence="4">Leaf</tissue>
    </source>
</reference>
<feature type="domain" description="RWD" evidence="3">
    <location>
        <begin position="10"/>
        <end position="154"/>
    </location>
</feature>
<comment type="caution">
    <text evidence="4">The sequence shown here is derived from an EMBL/GenBank/DDBJ whole genome shotgun (WGS) entry which is preliminary data.</text>
</comment>
<keyword evidence="5" id="KW-1185">Reference proteome</keyword>